<organism evidence="2 3">
    <name type="scientific">Chrysophaeum taylorii</name>
    <dbReference type="NCBI Taxonomy" id="2483200"/>
    <lineage>
        <taxon>Eukaryota</taxon>
        <taxon>Sar</taxon>
        <taxon>Stramenopiles</taxon>
        <taxon>Ochrophyta</taxon>
        <taxon>Pelagophyceae</taxon>
        <taxon>Pelagomonadales</taxon>
        <taxon>Pelagomonadaceae</taxon>
        <taxon>Chrysophaeum</taxon>
    </lineage>
</organism>
<dbReference type="EMBL" id="JAQMWT010000139">
    <property type="protein sequence ID" value="KAJ8609495.1"/>
    <property type="molecule type" value="Genomic_DNA"/>
</dbReference>
<dbReference type="GO" id="GO:0000175">
    <property type="term" value="F:3'-5'-RNA exonuclease activity"/>
    <property type="evidence" value="ECO:0007669"/>
    <property type="project" value="TreeGrafter"/>
</dbReference>
<dbReference type="InterPro" id="IPR036691">
    <property type="entry name" value="Endo/exonu/phosph_ase_sf"/>
</dbReference>
<proteinExistence type="predicted"/>
<feature type="domain" description="Endonuclease/exonuclease/phosphatase" evidence="1">
    <location>
        <begin position="42"/>
        <end position="292"/>
    </location>
</feature>
<dbReference type="InterPro" id="IPR050410">
    <property type="entry name" value="CCR4/nocturin_mRNA_transcr"/>
</dbReference>
<dbReference type="AlphaFoldDB" id="A0AAD7ULD1"/>
<dbReference type="PANTHER" id="PTHR12121:SF31">
    <property type="entry name" value="FAMILY PROTEIN, PUTATIVE, EXPRESSED-RELATED"/>
    <property type="match status" value="1"/>
</dbReference>
<sequence length="330" mass="36219">MKVVEPLALRVATFNCLAPVHKSAGLGREGDTEALWLPRGRAEVGFIREALRGVDVICLQEFWFVDKWVELFREALDGYELCTARRTGSHPHDGSARSDGVATLVARDTYEVDLARSVDLGRGRVALAVSLRRRLEPLPHLLVANVHLPFPASDNSRRVQETHAREAARVLDDFRADDAVPTLSLVAGDFNSRADDPPARALETMGFVNCATAYASMSLASGVGGVTDLGVTHLTHRGDSLQCDHIFARDDHPTPFLGYFDKANLSLDNVGRVNVDASNPVKWEPSFTISDHLPVIAEFSTRRPSTIPAQRRPHADDDAWLPAPFPDTIC</sequence>
<dbReference type="SUPFAM" id="SSF56219">
    <property type="entry name" value="DNase I-like"/>
    <property type="match status" value="1"/>
</dbReference>
<keyword evidence="3" id="KW-1185">Reference proteome</keyword>
<evidence type="ECO:0000259" key="1">
    <source>
        <dbReference type="Pfam" id="PF03372"/>
    </source>
</evidence>
<accession>A0AAD7ULD1</accession>
<dbReference type="Proteomes" id="UP001230188">
    <property type="component" value="Unassembled WGS sequence"/>
</dbReference>
<name>A0AAD7ULD1_9STRA</name>
<protein>
    <recommendedName>
        <fullName evidence="1">Endonuclease/exonuclease/phosphatase domain-containing protein</fullName>
    </recommendedName>
</protein>
<gene>
    <name evidence="2" type="ORF">CTAYLR_005453</name>
</gene>
<reference evidence="2" key="1">
    <citation type="submission" date="2023-01" db="EMBL/GenBank/DDBJ databases">
        <title>Metagenome sequencing of chrysophaentin producing Chrysophaeum taylorii.</title>
        <authorList>
            <person name="Davison J."/>
            <person name="Bewley C."/>
        </authorList>
    </citation>
    <scope>NUCLEOTIDE SEQUENCE</scope>
    <source>
        <strain evidence="2">NIES-1699</strain>
    </source>
</reference>
<dbReference type="Pfam" id="PF03372">
    <property type="entry name" value="Exo_endo_phos"/>
    <property type="match status" value="1"/>
</dbReference>
<evidence type="ECO:0000313" key="2">
    <source>
        <dbReference type="EMBL" id="KAJ8609495.1"/>
    </source>
</evidence>
<dbReference type="Gene3D" id="3.60.10.10">
    <property type="entry name" value="Endonuclease/exonuclease/phosphatase"/>
    <property type="match status" value="1"/>
</dbReference>
<evidence type="ECO:0000313" key="3">
    <source>
        <dbReference type="Proteomes" id="UP001230188"/>
    </source>
</evidence>
<dbReference type="PANTHER" id="PTHR12121">
    <property type="entry name" value="CARBON CATABOLITE REPRESSOR PROTEIN 4"/>
    <property type="match status" value="1"/>
</dbReference>
<dbReference type="InterPro" id="IPR005135">
    <property type="entry name" value="Endo/exonuclease/phosphatase"/>
</dbReference>
<comment type="caution">
    <text evidence="2">The sequence shown here is derived from an EMBL/GenBank/DDBJ whole genome shotgun (WGS) entry which is preliminary data.</text>
</comment>